<dbReference type="InterPro" id="IPR006155">
    <property type="entry name" value="Josephin"/>
</dbReference>
<dbReference type="GO" id="GO:0004843">
    <property type="term" value="F:cysteine-type deubiquitinase activity"/>
    <property type="evidence" value="ECO:0007669"/>
    <property type="project" value="UniProtKB-EC"/>
</dbReference>
<feature type="active site" evidence="6">
    <location>
        <position position="134"/>
    </location>
</feature>
<reference evidence="8" key="1">
    <citation type="submission" date="2021-01" db="EMBL/GenBank/DDBJ databases">
        <title>Adiantum capillus-veneris genome.</title>
        <authorList>
            <person name="Fang Y."/>
            <person name="Liao Q."/>
        </authorList>
    </citation>
    <scope>NUCLEOTIDE SEQUENCE</scope>
    <source>
        <strain evidence="8">H3</strain>
        <tissue evidence="8">Leaf</tissue>
    </source>
</reference>
<evidence type="ECO:0000313" key="9">
    <source>
        <dbReference type="Proteomes" id="UP000886520"/>
    </source>
</evidence>
<dbReference type="PROSITE" id="PS50957">
    <property type="entry name" value="JOSEPHIN"/>
    <property type="match status" value="1"/>
</dbReference>
<evidence type="ECO:0000256" key="3">
    <source>
        <dbReference type="ARBA" id="ARBA00022670"/>
    </source>
</evidence>
<organism evidence="8 9">
    <name type="scientific">Adiantum capillus-veneris</name>
    <name type="common">Maidenhair fern</name>
    <dbReference type="NCBI Taxonomy" id="13818"/>
    <lineage>
        <taxon>Eukaryota</taxon>
        <taxon>Viridiplantae</taxon>
        <taxon>Streptophyta</taxon>
        <taxon>Embryophyta</taxon>
        <taxon>Tracheophyta</taxon>
        <taxon>Polypodiopsida</taxon>
        <taxon>Polypodiidae</taxon>
        <taxon>Polypodiales</taxon>
        <taxon>Pteridineae</taxon>
        <taxon>Pteridaceae</taxon>
        <taxon>Vittarioideae</taxon>
        <taxon>Adiantum</taxon>
    </lineage>
</organism>
<feature type="domain" description="Josephin" evidence="7">
    <location>
        <begin position="27"/>
        <end position="194"/>
    </location>
</feature>
<dbReference type="EC" id="3.4.19.12" evidence="2"/>
<comment type="caution">
    <text evidence="8">The sequence shown here is derived from an EMBL/GenBank/DDBJ whole genome shotgun (WGS) entry which is preliminary data.</text>
</comment>
<accession>A0A9D4V050</accession>
<feature type="active site" evidence="6">
    <location>
        <position position="149"/>
    </location>
</feature>
<gene>
    <name evidence="8" type="ORF">GOP47_0007003</name>
</gene>
<name>A0A9D4V050_ADICA</name>
<dbReference type="PANTHER" id="PTHR13291:SF0">
    <property type="entry name" value="JOSEPHIN-LIKE PROTEIN"/>
    <property type="match status" value="1"/>
</dbReference>
<keyword evidence="4" id="KW-0833">Ubl conjugation pathway</keyword>
<proteinExistence type="predicted"/>
<dbReference type="Pfam" id="PF02099">
    <property type="entry name" value="Josephin"/>
    <property type="match status" value="1"/>
</dbReference>
<dbReference type="OrthoDB" id="422700at2759"/>
<evidence type="ECO:0000313" key="8">
    <source>
        <dbReference type="EMBL" id="KAI5077179.1"/>
    </source>
</evidence>
<dbReference type="GO" id="GO:0006508">
    <property type="term" value="P:proteolysis"/>
    <property type="evidence" value="ECO:0007669"/>
    <property type="project" value="UniProtKB-KW"/>
</dbReference>
<evidence type="ECO:0000256" key="6">
    <source>
        <dbReference type="PROSITE-ProRule" id="PRU00331"/>
    </source>
</evidence>
<dbReference type="PANTHER" id="PTHR13291">
    <property type="entry name" value="JOSEPHIN 1, 2"/>
    <property type="match status" value="1"/>
</dbReference>
<evidence type="ECO:0000256" key="4">
    <source>
        <dbReference type="ARBA" id="ARBA00022786"/>
    </source>
</evidence>
<evidence type="ECO:0000256" key="1">
    <source>
        <dbReference type="ARBA" id="ARBA00000707"/>
    </source>
</evidence>
<evidence type="ECO:0000259" key="7">
    <source>
        <dbReference type="PROSITE" id="PS50957"/>
    </source>
</evidence>
<dbReference type="GO" id="GO:0016579">
    <property type="term" value="P:protein deubiquitination"/>
    <property type="evidence" value="ECO:0007669"/>
    <property type="project" value="InterPro"/>
</dbReference>
<dbReference type="Gene3D" id="3.90.70.40">
    <property type="match status" value="1"/>
</dbReference>
<evidence type="ECO:0000256" key="5">
    <source>
        <dbReference type="ARBA" id="ARBA00022801"/>
    </source>
</evidence>
<keyword evidence="5 6" id="KW-0378">Hydrolase</keyword>
<dbReference type="Proteomes" id="UP000886520">
    <property type="component" value="Chromosome 7"/>
</dbReference>
<sequence>MCISSCCSLPWRRTASPPAMPDQPVQPPPIYHERQRRELCLLHALNGLYQSKAFTRCQLNTIACVLPSEVYDGGPCSRLRSLRYNIFYGDYDANVLARALQSRGAEMTYHLDADAINLDDPSIIGFIFNHDNCHWAALKKINGAWVDLDSYRRVPTIVGNDDEVRQLMQQNLANGSVLIRVISSEGRNQQSQPA</sequence>
<keyword evidence="3" id="KW-0645">Protease</keyword>
<dbReference type="AlphaFoldDB" id="A0A9D4V050"/>
<protein>
    <recommendedName>
        <fullName evidence="2">ubiquitinyl hydrolase 1</fullName>
        <ecNumber evidence="2">3.4.19.12</ecNumber>
    </recommendedName>
</protein>
<evidence type="ECO:0000256" key="2">
    <source>
        <dbReference type="ARBA" id="ARBA00012759"/>
    </source>
</evidence>
<keyword evidence="9" id="KW-1185">Reference proteome</keyword>
<feature type="active site" evidence="6">
    <location>
        <position position="40"/>
    </location>
</feature>
<comment type="catalytic activity">
    <reaction evidence="1">
        <text>Thiol-dependent hydrolysis of ester, thioester, amide, peptide and isopeptide bonds formed by the C-terminal Gly of ubiquitin (a 76-residue protein attached to proteins as an intracellular targeting signal).</text>
        <dbReference type="EC" id="3.4.19.12"/>
    </reaction>
</comment>
<dbReference type="InterPro" id="IPR040053">
    <property type="entry name" value="JOSD1/2"/>
</dbReference>
<dbReference type="EMBL" id="JABFUD020000007">
    <property type="protein sequence ID" value="KAI5077179.1"/>
    <property type="molecule type" value="Genomic_DNA"/>
</dbReference>
<dbReference type="SMART" id="SM01246">
    <property type="entry name" value="Josephin"/>
    <property type="match status" value="1"/>
</dbReference>